<organism evidence="2 3">
    <name type="scientific">Promicromonospora kroppenstedtii</name>
    <dbReference type="NCBI Taxonomy" id="440482"/>
    <lineage>
        <taxon>Bacteria</taxon>
        <taxon>Bacillati</taxon>
        <taxon>Actinomycetota</taxon>
        <taxon>Actinomycetes</taxon>
        <taxon>Micrococcales</taxon>
        <taxon>Promicromonosporaceae</taxon>
        <taxon>Promicromonospora</taxon>
    </lineage>
</organism>
<keyword evidence="1" id="KW-0812">Transmembrane</keyword>
<accession>A0ABW7XSS7</accession>
<keyword evidence="1" id="KW-1133">Transmembrane helix</keyword>
<dbReference type="RefSeq" id="WP_036960940.1">
    <property type="nucleotide sequence ID" value="NZ_JBIRYI010000023.1"/>
</dbReference>
<feature type="transmembrane region" description="Helical" evidence="1">
    <location>
        <begin position="54"/>
        <end position="76"/>
    </location>
</feature>
<evidence type="ECO:0000313" key="2">
    <source>
        <dbReference type="EMBL" id="MFI2490275.1"/>
    </source>
</evidence>
<sequence>MDARLRTTAERALERALGHQRWRVDGEKVIATFAFGGSLAINATAWEAGATTGLWPVVGAAILALAAIATLALYLADRIREPEVTAILARSRREQWDADRTDFEFFRALYVRVAFNEHVLRTTYALTWTCVALSVLALVSGSLAMLTLPG</sequence>
<protein>
    <recommendedName>
        <fullName evidence="4">DUF2270 domain-containing protein</fullName>
    </recommendedName>
</protein>
<feature type="transmembrane region" description="Helical" evidence="1">
    <location>
        <begin position="125"/>
        <end position="148"/>
    </location>
</feature>
<reference evidence="2 3" key="1">
    <citation type="submission" date="2024-10" db="EMBL/GenBank/DDBJ databases">
        <title>The Natural Products Discovery Center: Release of the First 8490 Sequenced Strains for Exploring Actinobacteria Biosynthetic Diversity.</title>
        <authorList>
            <person name="Kalkreuter E."/>
            <person name="Kautsar S.A."/>
            <person name="Yang D."/>
            <person name="Bader C.D."/>
            <person name="Teijaro C.N."/>
            <person name="Fluegel L."/>
            <person name="Davis C.M."/>
            <person name="Simpson J.R."/>
            <person name="Lauterbach L."/>
            <person name="Steele A.D."/>
            <person name="Gui C."/>
            <person name="Meng S."/>
            <person name="Li G."/>
            <person name="Viehrig K."/>
            <person name="Ye F."/>
            <person name="Su P."/>
            <person name="Kiefer A.F."/>
            <person name="Nichols A."/>
            <person name="Cepeda A.J."/>
            <person name="Yan W."/>
            <person name="Fan B."/>
            <person name="Jiang Y."/>
            <person name="Adhikari A."/>
            <person name="Zheng C.-J."/>
            <person name="Schuster L."/>
            <person name="Cowan T.M."/>
            <person name="Smanski M.J."/>
            <person name="Chevrette M.G."/>
            <person name="De Carvalho L.P.S."/>
            <person name="Shen B."/>
        </authorList>
    </citation>
    <scope>NUCLEOTIDE SEQUENCE [LARGE SCALE GENOMIC DNA]</scope>
    <source>
        <strain evidence="2 3">NPDC019481</strain>
    </source>
</reference>
<proteinExistence type="predicted"/>
<dbReference type="EMBL" id="JBIRYI010000023">
    <property type="protein sequence ID" value="MFI2490275.1"/>
    <property type="molecule type" value="Genomic_DNA"/>
</dbReference>
<evidence type="ECO:0008006" key="4">
    <source>
        <dbReference type="Google" id="ProtNLM"/>
    </source>
</evidence>
<evidence type="ECO:0000256" key="1">
    <source>
        <dbReference type="SAM" id="Phobius"/>
    </source>
</evidence>
<name>A0ABW7XSS7_9MICO</name>
<comment type="caution">
    <text evidence="2">The sequence shown here is derived from an EMBL/GenBank/DDBJ whole genome shotgun (WGS) entry which is preliminary data.</text>
</comment>
<gene>
    <name evidence="2" type="ORF">ACH47X_25410</name>
</gene>
<dbReference type="Proteomes" id="UP001611580">
    <property type="component" value="Unassembled WGS sequence"/>
</dbReference>
<keyword evidence="3" id="KW-1185">Reference proteome</keyword>
<feature type="transmembrane region" description="Helical" evidence="1">
    <location>
        <begin position="29"/>
        <end position="48"/>
    </location>
</feature>
<keyword evidence="1" id="KW-0472">Membrane</keyword>
<evidence type="ECO:0000313" key="3">
    <source>
        <dbReference type="Proteomes" id="UP001611580"/>
    </source>
</evidence>